<feature type="binding site" evidence="15">
    <location>
        <position position="634"/>
    </location>
    <ligand>
        <name>Mg(2+)</name>
        <dbReference type="ChEBI" id="CHEBI:18420"/>
    </ligand>
</feature>
<feature type="region of interest" description="Disordered" evidence="17">
    <location>
        <begin position="1"/>
        <end position="241"/>
    </location>
</feature>
<comment type="cofactor">
    <cofactor evidence="15">
        <name>Mg(2+)</name>
        <dbReference type="ChEBI" id="CHEBI:18420"/>
    </cofactor>
</comment>
<dbReference type="GO" id="GO:0000287">
    <property type="term" value="F:magnesium ion binding"/>
    <property type="evidence" value="ECO:0007669"/>
    <property type="project" value="UniProtKB-UniRule"/>
</dbReference>
<evidence type="ECO:0000256" key="5">
    <source>
        <dbReference type="ARBA" id="ARBA00022741"/>
    </source>
</evidence>
<dbReference type="PANTHER" id="PTHR24092:SF174">
    <property type="entry name" value="PHOSPHOLIPID-TRANSPORTING ATPASE DNF3-RELATED"/>
    <property type="match status" value="1"/>
</dbReference>
<evidence type="ECO:0000313" key="20">
    <source>
        <dbReference type="Proteomes" id="UP000698800"/>
    </source>
</evidence>
<feature type="compositionally biased region" description="Low complexity" evidence="17">
    <location>
        <begin position="692"/>
        <end position="708"/>
    </location>
</feature>
<dbReference type="InterPro" id="IPR036412">
    <property type="entry name" value="HAD-like_sf"/>
</dbReference>
<evidence type="ECO:0000256" key="3">
    <source>
        <dbReference type="ARBA" id="ARBA00022692"/>
    </source>
</evidence>
<keyword evidence="9 16" id="KW-1133">Transmembrane helix</keyword>
<reference evidence="19" key="1">
    <citation type="submission" date="2021-03" db="EMBL/GenBank/DDBJ databases">
        <title>Comparative genomics and phylogenomic investigation of the class Geoglossomycetes provide insights into ecological specialization and systematics.</title>
        <authorList>
            <person name="Melie T."/>
            <person name="Pirro S."/>
            <person name="Miller A.N."/>
            <person name="Quandt A."/>
        </authorList>
    </citation>
    <scope>NUCLEOTIDE SEQUENCE</scope>
    <source>
        <strain evidence="19">GBOQ0MN5Z8</strain>
    </source>
</reference>
<dbReference type="SUPFAM" id="SSF81660">
    <property type="entry name" value="Metal cation-transporting ATPase, ATP-binding domain N"/>
    <property type="match status" value="1"/>
</dbReference>
<evidence type="ECO:0000256" key="12">
    <source>
        <dbReference type="ARBA" id="ARBA00049128"/>
    </source>
</evidence>
<evidence type="ECO:0000256" key="14">
    <source>
        <dbReference type="PIRSR" id="PIRSR606539-2"/>
    </source>
</evidence>
<dbReference type="NCBIfam" id="TIGR01494">
    <property type="entry name" value="ATPase_P-type"/>
    <property type="match status" value="1"/>
</dbReference>
<gene>
    <name evidence="19" type="ORF">FGG08_000288</name>
</gene>
<keyword evidence="6 14" id="KW-0067">ATP-binding</keyword>
<dbReference type="InterPro" id="IPR023214">
    <property type="entry name" value="HAD_sf"/>
</dbReference>
<evidence type="ECO:0000256" key="10">
    <source>
        <dbReference type="ARBA" id="ARBA00023136"/>
    </source>
</evidence>
<feature type="compositionally biased region" description="Basic and acidic residues" evidence="17">
    <location>
        <begin position="1"/>
        <end position="11"/>
    </location>
</feature>
<feature type="compositionally biased region" description="Polar residues" evidence="17">
    <location>
        <begin position="111"/>
        <end position="147"/>
    </location>
</feature>
<keyword evidence="5 14" id="KW-0547">Nucleotide-binding</keyword>
<feature type="binding site" evidence="14">
    <location>
        <position position="876"/>
    </location>
    <ligand>
        <name>ATP</name>
        <dbReference type="ChEBI" id="CHEBI:30616"/>
    </ligand>
</feature>
<evidence type="ECO:0000256" key="17">
    <source>
        <dbReference type="SAM" id="MobiDB-lite"/>
    </source>
</evidence>
<dbReference type="GO" id="GO:0005524">
    <property type="term" value="F:ATP binding"/>
    <property type="evidence" value="ECO:0007669"/>
    <property type="project" value="UniProtKB-UniRule"/>
</dbReference>
<feature type="active site" description="4-aspartylphosphate intermediate" evidence="13">
    <location>
        <position position="632"/>
    </location>
</feature>
<protein>
    <recommendedName>
        <fullName evidence="16">Phospholipid-transporting ATPase</fullName>
        <ecNumber evidence="16">7.6.2.1</ecNumber>
    </recommendedName>
</protein>
<keyword evidence="4 15" id="KW-0479">Metal-binding</keyword>
<feature type="region of interest" description="Disordered" evidence="17">
    <location>
        <begin position="914"/>
        <end position="950"/>
    </location>
</feature>
<evidence type="ECO:0000313" key="19">
    <source>
        <dbReference type="EMBL" id="KAH0547563.1"/>
    </source>
</evidence>
<organism evidence="19 20">
    <name type="scientific">Glutinoglossum americanum</name>
    <dbReference type="NCBI Taxonomy" id="1670608"/>
    <lineage>
        <taxon>Eukaryota</taxon>
        <taxon>Fungi</taxon>
        <taxon>Dikarya</taxon>
        <taxon>Ascomycota</taxon>
        <taxon>Pezizomycotina</taxon>
        <taxon>Geoglossomycetes</taxon>
        <taxon>Geoglossales</taxon>
        <taxon>Geoglossaceae</taxon>
        <taxon>Glutinoglossum</taxon>
    </lineage>
</organism>
<dbReference type="Pfam" id="PF16212">
    <property type="entry name" value="PhoLip_ATPase_C"/>
    <property type="match status" value="1"/>
</dbReference>
<evidence type="ECO:0000256" key="8">
    <source>
        <dbReference type="ARBA" id="ARBA00022967"/>
    </source>
</evidence>
<dbReference type="GO" id="GO:0006892">
    <property type="term" value="P:post-Golgi vesicle-mediated transport"/>
    <property type="evidence" value="ECO:0007669"/>
    <property type="project" value="TreeGrafter"/>
</dbReference>
<dbReference type="GO" id="GO:0005802">
    <property type="term" value="C:trans-Golgi network"/>
    <property type="evidence" value="ECO:0007669"/>
    <property type="project" value="TreeGrafter"/>
</dbReference>
<dbReference type="InterPro" id="IPR018303">
    <property type="entry name" value="ATPase_P-typ_P_site"/>
</dbReference>
<comment type="catalytic activity">
    <reaction evidence="12">
        <text>a 1,2-diacyl-sn-glycero-3-phosphoethanolamine(out) + ATP + H2O = a 1,2-diacyl-sn-glycero-3-phosphoethanolamine(in) + ADP + phosphate + H(+)</text>
        <dbReference type="Rhea" id="RHEA:66132"/>
        <dbReference type="ChEBI" id="CHEBI:15377"/>
        <dbReference type="ChEBI" id="CHEBI:15378"/>
        <dbReference type="ChEBI" id="CHEBI:30616"/>
        <dbReference type="ChEBI" id="CHEBI:43474"/>
        <dbReference type="ChEBI" id="CHEBI:64612"/>
        <dbReference type="ChEBI" id="CHEBI:456216"/>
    </reaction>
    <physiologicalReaction direction="left-to-right" evidence="12">
        <dbReference type="Rhea" id="RHEA:66133"/>
    </physiologicalReaction>
</comment>
<keyword evidence="10 16" id="KW-0472">Membrane</keyword>
<evidence type="ECO:0000256" key="9">
    <source>
        <dbReference type="ARBA" id="ARBA00022989"/>
    </source>
</evidence>
<dbReference type="FunFam" id="3.40.50.1000:FF:000172">
    <property type="entry name" value="Phospholipid-transporting ATPase"/>
    <property type="match status" value="1"/>
</dbReference>
<dbReference type="InterPro" id="IPR023299">
    <property type="entry name" value="ATPase_P-typ_cyto_dom_N"/>
</dbReference>
<keyword evidence="3 16" id="KW-0812">Transmembrane</keyword>
<feature type="binding site" evidence="14">
    <location>
        <position position="633"/>
    </location>
    <ligand>
        <name>ATP</name>
        <dbReference type="ChEBI" id="CHEBI:30616"/>
    </ligand>
</feature>
<feature type="transmembrane region" description="Helical" evidence="16">
    <location>
        <begin position="1453"/>
        <end position="1473"/>
    </location>
</feature>
<feature type="binding site" evidence="14">
    <location>
        <position position="805"/>
    </location>
    <ligand>
        <name>ATP</name>
        <dbReference type="ChEBI" id="CHEBI:30616"/>
    </ligand>
</feature>
<dbReference type="Gene3D" id="3.40.1110.10">
    <property type="entry name" value="Calcium-transporting ATPase, cytoplasmic domain N"/>
    <property type="match status" value="2"/>
</dbReference>
<feature type="binding site" evidence="15">
    <location>
        <position position="632"/>
    </location>
    <ligand>
        <name>Mg(2+)</name>
        <dbReference type="ChEBI" id="CHEBI:18420"/>
    </ligand>
</feature>
<dbReference type="InterPro" id="IPR001757">
    <property type="entry name" value="P_typ_ATPase"/>
</dbReference>
<dbReference type="EMBL" id="JAGHQL010000003">
    <property type="protein sequence ID" value="KAH0547563.1"/>
    <property type="molecule type" value="Genomic_DNA"/>
</dbReference>
<feature type="region of interest" description="Disordered" evidence="17">
    <location>
        <begin position="1506"/>
        <end position="1532"/>
    </location>
</feature>
<evidence type="ECO:0000256" key="1">
    <source>
        <dbReference type="ARBA" id="ARBA00004141"/>
    </source>
</evidence>
<evidence type="ECO:0000256" key="11">
    <source>
        <dbReference type="ARBA" id="ARBA00034036"/>
    </source>
</evidence>
<accession>A0A9P8L665</accession>
<keyword evidence="7 15" id="KW-0460">Magnesium</keyword>
<feature type="compositionally biased region" description="Basic and acidic residues" evidence="17">
    <location>
        <begin position="1511"/>
        <end position="1528"/>
    </location>
</feature>
<dbReference type="Pfam" id="PF13246">
    <property type="entry name" value="Cation_ATPase"/>
    <property type="match status" value="1"/>
</dbReference>
<feature type="binding site" evidence="14">
    <location>
        <position position="853"/>
    </location>
    <ligand>
        <name>ATP</name>
        <dbReference type="ChEBI" id="CHEBI:30616"/>
    </ligand>
</feature>
<dbReference type="SUPFAM" id="SSF81653">
    <property type="entry name" value="Calcium ATPase, transduction domain A"/>
    <property type="match status" value="1"/>
</dbReference>
<dbReference type="SUPFAM" id="SSF81665">
    <property type="entry name" value="Calcium ATPase, transmembrane domain M"/>
    <property type="match status" value="1"/>
</dbReference>
<dbReference type="GO" id="GO:0016887">
    <property type="term" value="F:ATP hydrolysis activity"/>
    <property type="evidence" value="ECO:0007669"/>
    <property type="project" value="InterPro"/>
</dbReference>
<sequence length="1646" mass="183182">MTYMTEQHDTVDSGGIQRRHASHHDEGGPPDTRGAGDSTQSGEMGPDCPPVSPTPTVGRPIPKVRFSADLERARPANAPLSGSQYPPPPANAPPSVAGSRMTKRPGVTDLTIDTSTAASESSGVAQSNRNQSGSVDSPQQSPMSPSTRDGGYSLRRSLFSRSINEKVEPTDPSLDDGVQLNNSRSSTTELGPEGSTRRSMKTPHPTKSEGTRKKIPKVTAAGLSSRREPPQSPATAKRDRSSLALPNYTSWRSRSTRIGFFGKVNSVFIKARQIVLRISELQPSKEGRIIDLDATRKSALIDERTAYTTIVPLMFFVGISMAKEGYDDLRRYRLDKAENNREASVLHAYEHAPATEEIPASASADLKHWEATKWKDIRVGDIIRLRRDEPNPADLVVLHSKGQGGIAYIETMALDGETNLKSKQASPPLLKNCCTVDDLAKCKARIIVEDPNLDLYNFEGKVTVGKETSPLTNSEIIYRGSILRNTEEALGMVIYTGEECKIRMNATKNPRIKAPSLQAIVNKVVIVIVIFVVSLAIFHTVAYQLWANQTEEKSWYLSNAGVSFFPILASFIIMFNTMIPLSLYVSLEIIKLAQIYFLNDIDMYDEASNTPMEARTSTINEELGQVSYIFSDKTGTLTDNSMQFRMMSVAGTAWLHNVDLQKEAIGEASHHFLHHKIRKGKKPTTWSGMFNESRLQSQKSESSASKAHSPIEMSEVPQRESFSSLRGSLLSYKDSPLGWKSSPKSTKLQPQLNTSILLRYLQNRPHTPFARKARFFLLTIALCHTCFPEMKENGEIDFQAASPDELALVRAAREMGYLMVDRQTGTISLKTFPAGTDSDPTIELYEVLSVIEFSSQRKRMSVIVRFPNNRICIICKGADSTMIQLLKQSDLAIEKALEVERRVSRRKSMEAQEVLRLGSEQSRKNSLSRSSLSLSRPSMNRPSMNRPSMSGIQLQPIRDQLDLRVRDGEQAATKKTPIDGDSEYSRLSVQLGNRNSFAFGEPRGSPEEEFGYDIVSEAIVSDEEAVFERCFQHINDFATEGLRTLLYGYRYVDEQEYTNWKKIYDDAMTSLVDRNAMVEEAGEIIERGFDLAGATAVEDKLQKGVPEAIDKFRRANIKLWMLTGDKRETAINIGHSCHLIKDYSSITTLDHESGEVEQHIAAAIVGINGGSVAHSVVVVDGQTLAHIEEDETVKPLFFELAILVDSVICCRASPSQKASLVKTIRKKVKRSVTLAIGDGANDIAMIQEAHVGIGITGKEGLQAARTSDYSIAQFRFLLKLLLVHGRWNYIRTCKYTVGTFWKEMLFTSLPVILLGVFEKDLSPATLLAVPELYTKGQRNGGFNFKIYLGWMFMAASEAVVVFFLMLVLFGKITFAQDNGLYAMGVLTYSAVVILISIKLLLLEMHNKSVVSAIGIILSVGCWFLWNLSLSSFYKNNVIYNVKDGLLQRFGRSATWWLVLILVVSSCVIIEFAATSIRCAYWASDVDQFREYEKDVGLRRRFEEAASTELQQGRDRGSKKASADLKPESEVQELSSAEDALQISYLRGLELQSLQTPELMGMPAPGFPLMSTTCSPRDSDRSSASEDETLWRETAHIAGMRRTSDWIFRLVGNSRMIVFEEQRFGNGLRRGKLVLVEGLLFPYTVAL</sequence>
<dbReference type="Gene3D" id="2.70.150.10">
    <property type="entry name" value="Calcium-transporting ATPase, cytoplasmic transduction domain A"/>
    <property type="match status" value="1"/>
</dbReference>
<feature type="domain" description="P-type ATPase C-terminal" evidence="18">
    <location>
        <begin position="1304"/>
        <end position="1481"/>
    </location>
</feature>
<evidence type="ECO:0000259" key="18">
    <source>
        <dbReference type="Pfam" id="PF16212"/>
    </source>
</evidence>
<feature type="transmembrane region" description="Helical" evidence="16">
    <location>
        <begin position="520"/>
        <end position="543"/>
    </location>
</feature>
<feature type="binding site" evidence="14">
    <location>
        <position position="634"/>
    </location>
    <ligand>
        <name>ATP</name>
        <dbReference type="ChEBI" id="CHEBI:30616"/>
    </ligand>
</feature>
<evidence type="ECO:0000256" key="6">
    <source>
        <dbReference type="ARBA" id="ARBA00022840"/>
    </source>
</evidence>
<dbReference type="PANTHER" id="PTHR24092">
    <property type="entry name" value="PROBABLE PHOSPHOLIPID-TRANSPORTING ATPASE"/>
    <property type="match status" value="1"/>
</dbReference>
<dbReference type="InterPro" id="IPR008250">
    <property type="entry name" value="ATPase_P-typ_transduc_dom_A_sf"/>
</dbReference>
<dbReference type="Proteomes" id="UP000698800">
    <property type="component" value="Unassembled WGS sequence"/>
</dbReference>
<keyword evidence="20" id="KW-1185">Reference proteome</keyword>
<dbReference type="GO" id="GO:0032456">
    <property type="term" value="P:endocytic recycling"/>
    <property type="evidence" value="ECO:0007669"/>
    <property type="project" value="TreeGrafter"/>
</dbReference>
<dbReference type="InterPro" id="IPR032630">
    <property type="entry name" value="P_typ_ATPase_c"/>
</dbReference>
<comment type="subcellular location">
    <subcellularLocation>
        <location evidence="1 16">Membrane</location>
        <topology evidence="1 16">Multi-pass membrane protein</topology>
    </subcellularLocation>
</comment>
<comment type="caution">
    <text evidence="19">The sequence shown here is derived from an EMBL/GenBank/DDBJ whole genome shotgun (WGS) entry which is preliminary data.</text>
</comment>
<feature type="compositionally biased region" description="Low complexity" evidence="17">
    <location>
        <begin position="925"/>
        <end position="944"/>
    </location>
</feature>
<feature type="region of interest" description="Disordered" evidence="17">
    <location>
        <begin position="684"/>
        <end position="720"/>
    </location>
</feature>
<comment type="catalytic activity">
    <reaction evidence="11 16">
        <text>ATP + H2O + phospholipidSide 1 = ADP + phosphate + phospholipidSide 2.</text>
        <dbReference type="EC" id="7.6.2.1"/>
    </reaction>
</comment>
<feature type="transmembrane region" description="Helical" evidence="16">
    <location>
        <begin position="1381"/>
        <end position="1402"/>
    </location>
</feature>
<dbReference type="GO" id="GO:0005886">
    <property type="term" value="C:plasma membrane"/>
    <property type="evidence" value="ECO:0007669"/>
    <property type="project" value="TreeGrafter"/>
</dbReference>
<comment type="similarity">
    <text evidence="2 16">Belongs to the cation transport ATPase (P-type) (TC 3.A.3) family. Type IV subfamily.</text>
</comment>
<dbReference type="NCBIfam" id="TIGR01652">
    <property type="entry name" value="ATPase-Plipid"/>
    <property type="match status" value="1"/>
</dbReference>
<feature type="transmembrane region" description="Helical" evidence="16">
    <location>
        <begin position="1409"/>
        <end position="1433"/>
    </location>
</feature>
<evidence type="ECO:0000256" key="2">
    <source>
        <dbReference type="ARBA" id="ARBA00008109"/>
    </source>
</evidence>
<evidence type="ECO:0000256" key="7">
    <source>
        <dbReference type="ARBA" id="ARBA00022842"/>
    </source>
</evidence>
<feature type="transmembrane region" description="Helical" evidence="16">
    <location>
        <begin position="563"/>
        <end position="587"/>
    </location>
</feature>
<evidence type="ECO:0000256" key="13">
    <source>
        <dbReference type="PIRSR" id="PIRSR606539-1"/>
    </source>
</evidence>
<dbReference type="Gene3D" id="3.40.50.1000">
    <property type="entry name" value="HAD superfamily/HAD-like"/>
    <property type="match status" value="1"/>
</dbReference>
<dbReference type="GO" id="GO:0140326">
    <property type="term" value="F:ATPase-coupled intramembrane lipid transporter activity"/>
    <property type="evidence" value="ECO:0007669"/>
    <property type="project" value="UniProtKB-EC"/>
</dbReference>
<dbReference type="EC" id="7.6.2.1" evidence="16"/>
<name>A0A9P8L665_9PEZI</name>
<feature type="compositionally biased region" description="Polar residues" evidence="17">
    <location>
        <begin position="179"/>
        <end position="189"/>
    </location>
</feature>
<evidence type="ECO:0000256" key="15">
    <source>
        <dbReference type="PIRSR" id="PIRSR606539-3"/>
    </source>
</evidence>
<dbReference type="SUPFAM" id="SSF56784">
    <property type="entry name" value="HAD-like"/>
    <property type="match status" value="1"/>
</dbReference>
<dbReference type="InterPro" id="IPR006539">
    <property type="entry name" value="P-type_ATPase_IV"/>
</dbReference>
<dbReference type="PROSITE" id="PS00154">
    <property type="entry name" value="ATPASE_E1_E2"/>
    <property type="match status" value="1"/>
</dbReference>
<dbReference type="InterPro" id="IPR023298">
    <property type="entry name" value="ATPase_P-typ_TM_dom_sf"/>
</dbReference>
<dbReference type="OrthoDB" id="377733at2759"/>
<evidence type="ECO:0000256" key="4">
    <source>
        <dbReference type="ARBA" id="ARBA00022723"/>
    </source>
</evidence>
<evidence type="ECO:0000256" key="16">
    <source>
        <dbReference type="RuleBase" id="RU362033"/>
    </source>
</evidence>
<proteinExistence type="inferred from homology"/>
<dbReference type="FunFam" id="3.40.1110.10:FF:000090">
    <property type="entry name" value="Phospholipid-transporting ATPase"/>
    <property type="match status" value="1"/>
</dbReference>
<keyword evidence="8 16" id="KW-1278">Translocase</keyword>
<dbReference type="GO" id="GO:0045332">
    <property type="term" value="P:phospholipid translocation"/>
    <property type="evidence" value="ECO:0007669"/>
    <property type="project" value="TreeGrafter"/>
</dbReference>
<feature type="binding site" evidence="14">
    <location>
        <position position="632"/>
    </location>
    <ligand>
        <name>ATP</name>
        <dbReference type="ChEBI" id="CHEBI:30616"/>
    </ligand>
</feature>
<feature type="transmembrane region" description="Helical" evidence="16">
    <location>
        <begin position="1347"/>
        <end position="1369"/>
    </location>
</feature>
<dbReference type="Pfam" id="PF00702">
    <property type="entry name" value="Hydrolase"/>
    <property type="match status" value="1"/>
</dbReference>